<dbReference type="PANTHER" id="PTHR45825">
    <property type="entry name" value="GRANULE-BOUND STARCH SYNTHASE 1, CHLOROPLASTIC/AMYLOPLASTIC"/>
    <property type="match status" value="1"/>
</dbReference>
<dbReference type="InterPro" id="IPR013534">
    <property type="entry name" value="Starch_synth_cat_dom"/>
</dbReference>
<evidence type="ECO:0000256" key="1">
    <source>
        <dbReference type="ARBA" id="ARBA00001478"/>
    </source>
</evidence>
<keyword evidence="12" id="KW-1185">Reference proteome</keyword>
<dbReference type="Pfam" id="PF08323">
    <property type="entry name" value="Glyco_transf_5"/>
    <property type="match status" value="1"/>
</dbReference>
<protein>
    <recommendedName>
        <fullName evidence="8">Glycogen synthase</fullName>
        <ecNumber evidence="8">2.4.1.21</ecNumber>
    </recommendedName>
    <alternativeName>
        <fullName evidence="8">Starch [bacterial glycogen] synthase</fullName>
    </alternativeName>
</protein>
<dbReference type="InterPro" id="IPR011835">
    <property type="entry name" value="GS/SS"/>
</dbReference>
<dbReference type="NCBIfam" id="TIGR02095">
    <property type="entry name" value="glgA"/>
    <property type="match status" value="1"/>
</dbReference>
<evidence type="ECO:0000256" key="7">
    <source>
        <dbReference type="ARBA" id="ARBA00023056"/>
    </source>
</evidence>
<dbReference type="Proteomes" id="UP001596150">
    <property type="component" value="Unassembled WGS sequence"/>
</dbReference>
<reference evidence="12" key="1">
    <citation type="journal article" date="2019" name="Int. J. Syst. Evol. Microbiol.">
        <title>The Global Catalogue of Microorganisms (GCM) 10K type strain sequencing project: providing services to taxonomists for standard genome sequencing and annotation.</title>
        <authorList>
            <consortium name="The Broad Institute Genomics Platform"/>
            <consortium name="The Broad Institute Genome Sequencing Center for Infectious Disease"/>
            <person name="Wu L."/>
            <person name="Ma J."/>
        </authorList>
    </citation>
    <scope>NUCLEOTIDE SEQUENCE [LARGE SCALE GENOMIC DNA]</scope>
    <source>
        <strain evidence="12">KACC 12633</strain>
    </source>
</reference>
<dbReference type="GO" id="GO:0009011">
    <property type="term" value="F:alpha-1,4-glucan glucosyltransferase (ADP-glucose donor) activity"/>
    <property type="evidence" value="ECO:0007669"/>
    <property type="project" value="UniProtKB-EC"/>
</dbReference>
<dbReference type="EMBL" id="JBHSML010000003">
    <property type="protein sequence ID" value="MFC5515882.1"/>
    <property type="molecule type" value="Genomic_DNA"/>
</dbReference>
<evidence type="ECO:0000256" key="8">
    <source>
        <dbReference type="HAMAP-Rule" id="MF_00484"/>
    </source>
</evidence>
<evidence type="ECO:0000256" key="3">
    <source>
        <dbReference type="ARBA" id="ARBA00004964"/>
    </source>
</evidence>
<dbReference type="CDD" id="cd03791">
    <property type="entry name" value="GT5_Glycogen_synthase_DULL1-like"/>
    <property type="match status" value="1"/>
</dbReference>
<evidence type="ECO:0000259" key="9">
    <source>
        <dbReference type="Pfam" id="PF00534"/>
    </source>
</evidence>
<evidence type="ECO:0000256" key="4">
    <source>
        <dbReference type="ARBA" id="ARBA00010281"/>
    </source>
</evidence>
<evidence type="ECO:0000259" key="10">
    <source>
        <dbReference type="Pfam" id="PF08323"/>
    </source>
</evidence>
<feature type="domain" description="Glycosyl transferase family 1" evidence="9">
    <location>
        <begin position="293"/>
        <end position="458"/>
    </location>
</feature>
<dbReference type="HAMAP" id="MF_00484">
    <property type="entry name" value="Glycogen_synth"/>
    <property type="match status" value="1"/>
</dbReference>
<dbReference type="RefSeq" id="WP_266341899.1">
    <property type="nucleotide sequence ID" value="NZ_JAPKNH010000001.1"/>
</dbReference>
<sequence>MMTLKILAVVSEIYPLVKTGGLADVAGALPGALVPEDVAVTTLVPGYPAVLAALKKPQVVHTFAGLFGHDARLLKANVSGLDLLVLDAPHLFNRPGNPYVDADGKDWIDNPLRFAALSRVAAEIGQGLVPALTPDVIHAHDWQTGLTAAYLRYSGRPAVPTVMTVHNMAFQGQYGRDLLPALGLPARAYAIDGVEYYGTIGFLKAGLQLSDRITTVSPTYATEIRTAEGGMGLDGLLRSRGNAVSGILNGIDTGVWNPATDARIAAPFELSRLAGRAANKKALQQRLGLDVDPNALIFGVVSRLSWQKGLDLLLERLPALLAAGGQLALLGSGEMSLANGFAGATTLHKGRVGMVNGYDEGLAHLIQAGSDVILVPSRFEPCGLTQLCALRYGALPLVARVGGLADTVIDANEVALAAGVGTGVQFSPVSGDALEAAIWRTADLWRDRPTWKKLQKNAMKTDVSWTRPAAAYARLYRELVAGRAG</sequence>
<dbReference type="PANTHER" id="PTHR45825:SF11">
    <property type="entry name" value="ALPHA AMYLASE DOMAIN-CONTAINING PROTEIN"/>
    <property type="match status" value="1"/>
</dbReference>
<dbReference type="SUPFAM" id="SSF53756">
    <property type="entry name" value="UDP-Glycosyltransferase/glycogen phosphorylase"/>
    <property type="match status" value="1"/>
</dbReference>
<comment type="function">
    <text evidence="2 8">Synthesizes alpha-1,4-glucan chains using ADP-glucose.</text>
</comment>
<proteinExistence type="inferred from homology"/>
<accession>A0ABW0PWJ3</accession>
<evidence type="ECO:0000256" key="6">
    <source>
        <dbReference type="ARBA" id="ARBA00022679"/>
    </source>
</evidence>
<evidence type="ECO:0000256" key="2">
    <source>
        <dbReference type="ARBA" id="ARBA00002764"/>
    </source>
</evidence>
<dbReference type="EC" id="2.4.1.21" evidence="8"/>
<dbReference type="Gene3D" id="3.40.50.2000">
    <property type="entry name" value="Glycogen Phosphorylase B"/>
    <property type="match status" value="2"/>
</dbReference>
<gene>
    <name evidence="8 11" type="primary">glgA</name>
    <name evidence="11" type="ORF">ACFPP9_08890</name>
</gene>
<keyword evidence="6 8" id="KW-0808">Transferase</keyword>
<feature type="binding site" evidence="8">
    <location>
        <position position="18"/>
    </location>
    <ligand>
        <name>ADP-alpha-D-glucose</name>
        <dbReference type="ChEBI" id="CHEBI:57498"/>
    </ligand>
</feature>
<comment type="similarity">
    <text evidence="4 8">Belongs to the glycosyltransferase 1 family. Bacterial/plant glycogen synthase subfamily.</text>
</comment>
<dbReference type="InterPro" id="IPR001296">
    <property type="entry name" value="Glyco_trans_1"/>
</dbReference>
<feature type="domain" description="Starch synthase catalytic" evidence="10">
    <location>
        <begin position="5"/>
        <end position="238"/>
    </location>
</feature>
<evidence type="ECO:0000313" key="12">
    <source>
        <dbReference type="Proteomes" id="UP001596150"/>
    </source>
</evidence>
<evidence type="ECO:0000313" key="11">
    <source>
        <dbReference type="EMBL" id="MFC5515882.1"/>
    </source>
</evidence>
<comment type="catalytic activity">
    <reaction evidence="1 8">
        <text>[(1-&gt;4)-alpha-D-glucosyl](n) + ADP-alpha-D-glucose = [(1-&gt;4)-alpha-D-glucosyl](n+1) + ADP + H(+)</text>
        <dbReference type="Rhea" id="RHEA:18189"/>
        <dbReference type="Rhea" id="RHEA-COMP:9584"/>
        <dbReference type="Rhea" id="RHEA-COMP:9587"/>
        <dbReference type="ChEBI" id="CHEBI:15378"/>
        <dbReference type="ChEBI" id="CHEBI:15444"/>
        <dbReference type="ChEBI" id="CHEBI:57498"/>
        <dbReference type="ChEBI" id="CHEBI:456216"/>
        <dbReference type="EC" id="2.4.1.21"/>
    </reaction>
</comment>
<name>A0ABW0PWJ3_9HYPH</name>
<dbReference type="NCBIfam" id="NF010699">
    <property type="entry name" value="PRK14099.1"/>
    <property type="match status" value="1"/>
</dbReference>
<dbReference type="NCBIfam" id="NF001899">
    <property type="entry name" value="PRK00654.1-2"/>
    <property type="match status" value="1"/>
</dbReference>
<dbReference type="Pfam" id="PF00534">
    <property type="entry name" value="Glycos_transf_1"/>
    <property type="match status" value="1"/>
</dbReference>
<comment type="pathway">
    <text evidence="3 8">Glycan biosynthesis; glycogen biosynthesis.</text>
</comment>
<organism evidence="11 12">
    <name type="scientific">Kaistia terrae</name>
    <dbReference type="NCBI Taxonomy" id="537017"/>
    <lineage>
        <taxon>Bacteria</taxon>
        <taxon>Pseudomonadati</taxon>
        <taxon>Pseudomonadota</taxon>
        <taxon>Alphaproteobacteria</taxon>
        <taxon>Hyphomicrobiales</taxon>
        <taxon>Kaistiaceae</taxon>
        <taxon>Kaistia</taxon>
    </lineage>
</organism>
<keyword evidence="5 8" id="KW-0328">Glycosyltransferase</keyword>
<keyword evidence="7 8" id="KW-0320">Glycogen biosynthesis</keyword>
<evidence type="ECO:0000256" key="5">
    <source>
        <dbReference type="ARBA" id="ARBA00022676"/>
    </source>
</evidence>
<comment type="caution">
    <text evidence="11">The sequence shown here is derived from an EMBL/GenBank/DDBJ whole genome shotgun (WGS) entry which is preliminary data.</text>
</comment>